<dbReference type="PANTHER" id="PTHR11505">
    <property type="entry name" value="L1 TRANSPOSABLE ELEMENT-RELATED"/>
    <property type="match status" value="1"/>
</dbReference>
<feature type="region of interest" description="Disordered" evidence="1">
    <location>
        <begin position="280"/>
        <end position="311"/>
    </location>
</feature>
<dbReference type="AlphaFoldDB" id="A0AAD1R5V0"/>
<accession>A0AAD1R5V0</accession>
<evidence type="ECO:0000313" key="3">
    <source>
        <dbReference type="Proteomes" id="UP001295444"/>
    </source>
</evidence>
<sequence length="311" mass="34257">MGKTKRMGTAGTSCVTPARHNPGPMDEFLTTPQDARGSDGTVTPAPSSQGSGTAHSDRTSPATSTLSKISADIAKITASMLTRKDKVDMVAELRAVIREEITAVRRDLYSDGAARGRPGSRPSTERPIPAGSETAPNDFGIERAHRALWAPRRDGLPRKIICSLESFQLKEAIMQTARVQQRIIYMDSQVSLYQDLSTITLDARRALRPLTRMLQERRIPYKWGFPFSLQARTGNVWHIIRWPNDAPRFLTAAGLPTIQITNWILDGPPAWVTGPSEVAHRSLKNRHSQAPSTRGLHPGPKMSTPQPRPTC</sequence>
<name>A0AAD1R5V0_PELCU</name>
<feature type="region of interest" description="Disordered" evidence="1">
    <location>
        <begin position="111"/>
        <end position="137"/>
    </location>
</feature>
<feature type="compositionally biased region" description="Polar residues" evidence="1">
    <location>
        <begin position="40"/>
        <end position="65"/>
    </location>
</feature>
<protein>
    <submittedName>
        <fullName evidence="2">Uncharacterized protein</fullName>
    </submittedName>
</protein>
<proteinExistence type="predicted"/>
<evidence type="ECO:0000256" key="1">
    <source>
        <dbReference type="SAM" id="MobiDB-lite"/>
    </source>
</evidence>
<organism evidence="2 3">
    <name type="scientific">Pelobates cultripes</name>
    <name type="common">Western spadefoot toad</name>
    <dbReference type="NCBI Taxonomy" id="61616"/>
    <lineage>
        <taxon>Eukaryota</taxon>
        <taxon>Metazoa</taxon>
        <taxon>Chordata</taxon>
        <taxon>Craniata</taxon>
        <taxon>Vertebrata</taxon>
        <taxon>Euteleostomi</taxon>
        <taxon>Amphibia</taxon>
        <taxon>Batrachia</taxon>
        <taxon>Anura</taxon>
        <taxon>Pelobatoidea</taxon>
        <taxon>Pelobatidae</taxon>
        <taxon>Pelobates</taxon>
    </lineage>
</organism>
<keyword evidence="3" id="KW-1185">Reference proteome</keyword>
<feature type="region of interest" description="Disordered" evidence="1">
    <location>
        <begin position="1"/>
        <end position="65"/>
    </location>
</feature>
<evidence type="ECO:0000313" key="2">
    <source>
        <dbReference type="EMBL" id="CAH2223937.1"/>
    </source>
</evidence>
<gene>
    <name evidence="2" type="ORF">PECUL_23A047109</name>
</gene>
<dbReference type="EMBL" id="OW240912">
    <property type="protein sequence ID" value="CAH2223937.1"/>
    <property type="molecule type" value="Genomic_DNA"/>
</dbReference>
<dbReference type="InterPro" id="IPR004244">
    <property type="entry name" value="Transposase_22"/>
</dbReference>
<reference evidence="2" key="1">
    <citation type="submission" date="2022-03" db="EMBL/GenBank/DDBJ databases">
        <authorList>
            <person name="Alioto T."/>
            <person name="Alioto T."/>
            <person name="Gomez Garrido J."/>
        </authorList>
    </citation>
    <scope>NUCLEOTIDE SEQUENCE</scope>
</reference>
<dbReference type="Proteomes" id="UP001295444">
    <property type="component" value="Chromosome 01"/>
</dbReference>
<dbReference type="Gene3D" id="3.30.70.1820">
    <property type="entry name" value="L1 transposable element, RRM domain"/>
    <property type="match status" value="1"/>
</dbReference>